<dbReference type="OrthoDB" id="6712892at2"/>
<sequence>MNNISINRNAGFTIIELMVALVLGLIVVAAAVQLFTGGILSSRLQQANAEIQDSGIFGVDYVIRDIRFANQENLTNLKLDDRTPYGGVILTGSTATNQNANFVPKVGATTYIDSALLSRGQGDTVSSTNNYWKGLTQVTLKNRQGSTISNPVSDQLTIQFFAPENMVNCEGANVLVGDLVVQRYFLRPDANGASTDYALACDANTPLTSTADVAAAAAARITPDATTGVITPMPITGLGDAGQIIIPRVDHFHVLIGAKTTTTIKTTNTSTTPSTITSSTSDQFAYYTIPQYRSASDSARANTVATTSGSVVTDVNVSTRILSLQISMLIRSANNAQNNAIDPSQPFFMLDNTATPSNTTTRFQRRVYSSTVALRNGMGDVL</sequence>
<organism evidence="2 3">
    <name type="scientific">Acinetobacter venetianus (strain ATCC 31012 / DSM 23050 / BCRC 14357 / CCUG 45561 / CIP 110063 / KCTC 2702 / LMG 19082 / RAG-1)</name>
    <dbReference type="NCBI Taxonomy" id="1191460"/>
    <lineage>
        <taxon>Bacteria</taxon>
        <taxon>Pseudomonadati</taxon>
        <taxon>Pseudomonadota</taxon>
        <taxon>Gammaproteobacteria</taxon>
        <taxon>Moraxellales</taxon>
        <taxon>Moraxellaceae</taxon>
        <taxon>Acinetobacter</taxon>
    </lineage>
</organism>
<keyword evidence="3" id="KW-1185">Reference proteome</keyword>
<evidence type="ECO:0000256" key="1">
    <source>
        <dbReference type="SAM" id="Phobius"/>
    </source>
</evidence>
<dbReference type="NCBIfam" id="TIGR02532">
    <property type="entry name" value="IV_pilin_GFxxxE"/>
    <property type="match status" value="1"/>
</dbReference>
<accession>N9A223</accession>
<dbReference type="AlphaFoldDB" id="N9A223"/>
<keyword evidence="1" id="KW-1133">Transmembrane helix</keyword>
<dbReference type="InterPro" id="IPR032092">
    <property type="entry name" value="PilW"/>
</dbReference>
<evidence type="ECO:0000313" key="3">
    <source>
        <dbReference type="Proteomes" id="UP000018445"/>
    </source>
</evidence>
<keyword evidence="1" id="KW-0812">Transmembrane</keyword>
<evidence type="ECO:0008006" key="4">
    <source>
        <dbReference type="Google" id="ProtNLM"/>
    </source>
</evidence>
<dbReference type="InterPro" id="IPR012902">
    <property type="entry name" value="N_methyl_site"/>
</dbReference>
<comment type="caution">
    <text evidence="2">The sequence shown here is derived from an EMBL/GenBank/DDBJ whole genome shotgun (WGS) entry which is preliminary data.</text>
</comment>
<dbReference type="HOGENOM" id="CLU_054333_0_0_6"/>
<dbReference type="Pfam" id="PF16074">
    <property type="entry name" value="PilW"/>
    <property type="match status" value="1"/>
</dbReference>
<gene>
    <name evidence="2" type="ORF">F959_00820</name>
</gene>
<dbReference type="GO" id="GO:0043683">
    <property type="term" value="P:type IV pilus assembly"/>
    <property type="evidence" value="ECO:0007669"/>
    <property type="project" value="InterPro"/>
</dbReference>
<proteinExistence type="predicted"/>
<name>N9A223_ACIVR</name>
<feature type="transmembrane region" description="Helical" evidence="1">
    <location>
        <begin position="12"/>
        <end position="35"/>
    </location>
</feature>
<reference evidence="2 3" key="1">
    <citation type="submission" date="2013-02" db="EMBL/GenBank/DDBJ databases">
        <title>The Genome Sequence of Acinetobacter venetianus CIP 110063.</title>
        <authorList>
            <consortium name="The Broad Institute Genome Sequencing Platform"/>
            <consortium name="The Broad Institute Genome Sequencing Center for Infectious Disease"/>
            <person name="Cerqueira G."/>
            <person name="Feldgarden M."/>
            <person name="Courvalin P."/>
            <person name="Perichon B."/>
            <person name="Grillot-Courvalin C."/>
            <person name="Clermont D."/>
            <person name="Rocha E."/>
            <person name="Yoon E.-J."/>
            <person name="Nemec A."/>
            <person name="Walker B."/>
            <person name="Young S.K."/>
            <person name="Zeng Q."/>
            <person name="Gargeya S."/>
            <person name="Fitzgerald M."/>
            <person name="Haas B."/>
            <person name="Abouelleil A."/>
            <person name="Alvarado L."/>
            <person name="Arachchi H.M."/>
            <person name="Berlin A.M."/>
            <person name="Chapman S.B."/>
            <person name="Dewar J."/>
            <person name="Goldberg J."/>
            <person name="Griggs A."/>
            <person name="Gujja S."/>
            <person name="Hansen M."/>
            <person name="Howarth C."/>
            <person name="Imamovic A."/>
            <person name="Larimer J."/>
            <person name="McCowan C."/>
            <person name="Murphy C."/>
            <person name="Neiman D."/>
            <person name="Pearson M."/>
            <person name="Priest M."/>
            <person name="Roberts A."/>
            <person name="Saif S."/>
            <person name="Shea T."/>
            <person name="Sisk P."/>
            <person name="Sykes S."/>
            <person name="Wortman J."/>
            <person name="Nusbaum C."/>
            <person name="Birren B."/>
        </authorList>
    </citation>
    <scope>NUCLEOTIDE SEQUENCE [LARGE SCALE GENOMIC DNA]</scope>
    <source>
        <strain evidence="3">ATCC 31012 / DSM 23050 / BCRC 14357 / CCUG 45561 / CIP 110063 / KCTC 2702 / LMG 19082 / RAG-1</strain>
    </source>
</reference>
<dbReference type="Pfam" id="PF07963">
    <property type="entry name" value="N_methyl"/>
    <property type="match status" value="1"/>
</dbReference>
<keyword evidence="1" id="KW-0472">Membrane</keyword>
<dbReference type="Proteomes" id="UP000018445">
    <property type="component" value="Unassembled WGS sequence"/>
</dbReference>
<protein>
    <recommendedName>
        <fullName evidence="4">Prepilin-type N-terminal cleavage/methylation domain-containing protein</fullName>
    </recommendedName>
</protein>
<evidence type="ECO:0000313" key="2">
    <source>
        <dbReference type="EMBL" id="ENV38063.1"/>
    </source>
</evidence>
<dbReference type="PATRIC" id="fig|1191460.12.peg.813"/>
<dbReference type="GeneID" id="58193722"/>
<dbReference type="EMBL" id="APPO01000008">
    <property type="protein sequence ID" value="ENV38063.1"/>
    <property type="molecule type" value="Genomic_DNA"/>
</dbReference>
<dbReference type="RefSeq" id="WP_004877786.1">
    <property type="nucleotide sequence ID" value="NZ_AKIQ01000043.1"/>
</dbReference>
<dbReference type="eggNOG" id="COG4966">
    <property type="taxonomic scope" value="Bacteria"/>
</dbReference>